<dbReference type="Proteomes" id="UP000234254">
    <property type="component" value="Unassembled WGS sequence"/>
</dbReference>
<dbReference type="VEuPathDB" id="FungiDB:P168DRAFT_190543"/>
<name>A0A2I1CYM3_ASPC2</name>
<gene>
    <name evidence="2" type="ORF">P168DRAFT_190543</name>
</gene>
<proteinExistence type="predicted"/>
<feature type="transmembrane region" description="Helical" evidence="1">
    <location>
        <begin position="125"/>
        <end position="142"/>
    </location>
</feature>
<dbReference type="OrthoDB" id="10500129at2759"/>
<keyword evidence="3" id="KW-1185">Reference proteome</keyword>
<feature type="transmembrane region" description="Helical" evidence="1">
    <location>
        <begin position="101"/>
        <end position="119"/>
    </location>
</feature>
<protein>
    <submittedName>
        <fullName evidence="2">Uncharacterized protein</fullName>
    </submittedName>
</protein>
<evidence type="ECO:0000313" key="2">
    <source>
        <dbReference type="EMBL" id="PKY02722.1"/>
    </source>
</evidence>
<organism evidence="2 3">
    <name type="scientific">Aspergillus campestris (strain IBT 28561)</name>
    <dbReference type="NCBI Taxonomy" id="1392248"/>
    <lineage>
        <taxon>Eukaryota</taxon>
        <taxon>Fungi</taxon>
        <taxon>Dikarya</taxon>
        <taxon>Ascomycota</taxon>
        <taxon>Pezizomycotina</taxon>
        <taxon>Eurotiomycetes</taxon>
        <taxon>Eurotiomycetidae</taxon>
        <taxon>Eurotiales</taxon>
        <taxon>Aspergillaceae</taxon>
        <taxon>Aspergillus</taxon>
        <taxon>Aspergillus subgen. Circumdati</taxon>
    </lineage>
</organism>
<dbReference type="GeneID" id="36540537"/>
<accession>A0A2I1CYM3</accession>
<evidence type="ECO:0000313" key="3">
    <source>
        <dbReference type="Proteomes" id="UP000234254"/>
    </source>
</evidence>
<dbReference type="AlphaFoldDB" id="A0A2I1CYM3"/>
<sequence length="147" mass="17283">MAHGHMARPCLVPFCPGPGPSLRLGPLRRQCMAWPGLAWQGWMDGRKEEVGNQLLTHPFVHDNDDDDDDGWAEPCFFLFLLSVWANANWKKTTSLINYLSFVLWLFFIIHGTFCVFDLFRFAFSFFVWAFVLIFFFFSFCYLKQRHV</sequence>
<keyword evidence="1" id="KW-0472">Membrane</keyword>
<dbReference type="RefSeq" id="XP_024691316.1">
    <property type="nucleotide sequence ID" value="XM_024833013.1"/>
</dbReference>
<keyword evidence="1" id="KW-0812">Transmembrane</keyword>
<keyword evidence="1" id="KW-1133">Transmembrane helix</keyword>
<dbReference type="EMBL" id="MSFM01000009">
    <property type="protein sequence ID" value="PKY02722.1"/>
    <property type="molecule type" value="Genomic_DNA"/>
</dbReference>
<evidence type="ECO:0000256" key="1">
    <source>
        <dbReference type="SAM" id="Phobius"/>
    </source>
</evidence>
<comment type="caution">
    <text evidence="2">The sequence shown here is derived from an EMBL/GenBank/DDBJ whole genome shotgun (WGS) entry which is preliminary data.</text>
</comment>
<reference evidence="2" key="1">
    <citation type="submission" date="2016-12" db="EMBL/GenBank/DDBJ databases">
        <title>The genomes of Aspergillus section Nigri reveals drivers in fungal speciation.</title>
        <authorList>
            <consortium name="DOE Joint Genome Institute"/>
            <person name="Vesth T.C."/>
            <person name="Nybo J."/>
            <person name="Theobald S."/>
            <person name="Brandl J."/>
            <person name="Frisvad J.C."/>
            <person name="Nielsen K.F."/>
            <person name="Lyhne E.K."/>
            <person name="Kogle M.E."/>
            <person name="Kuo A."/>
            <person name="Riley R."/>
            <person name="Clum A."/>
            <person name="Nolan M."/>
            <person name="Lipzen A."/>
            <person name="Salamov A."/>
            <person name="Henrissat B."/>
            <person name="Wiebenga A."/>
            <person name="De vries R.P."/>
            <person name="Grigoriev I.V."/>
            <person name="Mortensen U.H."/>
            <person name="Andersen M.R."/>
            <person name="Baker S.E."/>
        </authorList>
    </citation>
    <scope>NUCLEOTIDE SEQUENCE</scope>
    <source>
        <strain evidence="2">IBT 28561</strain>
    </source>
</reference>